<evidence type="ECO:0000313" key="2">
    <source>
        <dbReference type="Proteomes" id="UP001054811"/>
    </source>
</evidence>
<protein>
    <submittedName>
        <fullName evidence="1">Cyclase family protein</fullName>
    </submittedName>
</protein>
<dbReference type="Proteomes" id="UP001054811">
    <property type="component" value="Chromosome"/>
</dbReference>
<sequence length="338" mass="37190">MESYHPESEIRWPSFRELGQADPPETSWSLFGADDGIGTLNFLTPEVRRRAAALVRTGRTFNLDYAIGAFDPFPTGTRPEAKHSMFSNNPWHFDDWLDSFYLQATTQIDALRHIGHPELGFYGGRAREEFSTETSTLGIQTYAEAGIVGRGVLLDVARHLEAEGRPIAQDTAYEIGVDDLEATAARQGVRFEDGDLLLVRTGWAEYCRAHMDAAARAAFTSDMRLPGLATTRAVVAWLWDHHFSLVAVDNLGVECFPYTPGNDLRLEGQEPPERGVDHNGGIHRHLLTMLGFALGEMWALDGLAQDCATDGVYEFLVTAKPLNLPGGVGSPANAMAIK</sequence>
<dbReference type="RefSeq" id="WP_259613113.1">
    <property type="nucleotide sequence ID" value="NZ_CP091139.2"/>
</dbReference>
<dbReference type="InterPro" id="IPR007325">
    <property type="entry name" value="KFase/CYL"/>
</dbReference>
<accession>A0ABY5NMN0</accession>
<dbReference type="Pfam" id="PF04199">
    <property type="entry name" value="Cyclase"/>
    <property type="match status" value="1"/>
</dbReference>
<dbReference type="Gene3D" id="3.50.30.50">
    <property type="entry name" value="Putative cyclase"/>
    <property type="match status" value="1"/>
</dbReference>
<dbReference type="SUPFAM" id="SSF102198">
    <property type="entry name" value="Putative cyclase"/>
    <property type="match status" value="1"/>
</dbReference>
<organism evidence="1 2">
    <name type="scientific">Microbacterium elymi</name>
    <dbReference type="NCBI Taxonomy" id="2909587"/>
    <lineage>
        <taxon>Bacteria</taxon>
        <taxon>Bacillati</taxon>
        <taxon>Actinomycetota</taxon>
        <taxon>Actinomycetes</taxon>
        <taxon>Micrococcales</taxon>
        <taxon>Microbacteriaceae</taxon>
        <taxon>Microbacterium</taxon>
    </lineage>
</organism>
<dbReference type="PANTHER" id="PTHR34861:SF10">
    <property type="entry name" value="CYCLASE"/>
    <property type="match status" value="1"/>
</dbReference>
<keyword evidence="2" id="KW-1185">Reference proteome</keyword>
<dbReference type="EMBL" id="CP091139">
    <property type="protein sequence ID" value="UUT36455.1"/>
    <property type="molecule type" value="Genomic_DNA"/>
</dbReference>
<gene>
    <name evidence="1" type="ORF">L2X98_26450</name>
</gene>
<proteinExistence type="predicted"/>
<evidence type="ECO:0000313" key="1">
    <source>
        <dbReference type="EMBL" id="UUT36455.1"/>
    </source>
</evidence>
<reference evidence="1" key="1">
    <citation type="submission" date="2022-01" db="EMBL/GenBank/DDBJ databases">
        <title>Microbacterium eymi and Microbacterium rhizovicinus sp. nov., isolated from the rhizospheric soil of Elymus tsukushiensis, a plant native to the Dokdo Islands, Republic of Korea.</title>
        <authorList>
            <person name="Hwang Y.J."/>
        </authorList>
    </citation>
    <scope>NUCLEOTIDE SEQUENCE</scope>
    <source>
        <strain evidence="1">KUDC0405</strain>
    </source>
</reference>
<name>A0ABY5NMN0_9MICO</name>
<dbReference type="PANTHER" id="PTHR34861">
    <property type="match status" value="1"/>
</dbReference>
<dbReference type="InterPro" id="IPR037175">
    <property type="entry name" value="KFase_sf"/>
</dbReference>